<organism evidence="1">
    <name type="scientific">Cladocopium goreaui</name>
    <dbReference type="NCBI Taxonomy" id="2562237"/>
    <lineage>
        <taxon>Eukaryota</taxon>
        <taxon>Sar</taxon>
        <taxon>Alveolata</taxon>
        <taxon>Dinophyceae</taxon>
        <taxon>Suessiales</taxon>
        <taxon>Symbiodiniaceae</taxon>
        <taxon>Cladocopium</taxon>
    </lineage>
</organism>
<dbReference type="EMBL" id="CAMXCT020000870">
    <property type="protein sequence ID" value="CAL1137603.1"/>
    <property type="molecule type" value="Genomic_DNA"/>
</dbReference>
<evidence type="ECO:0000313" key="3">
    <source>
        <dbReference type="Proteomes" id="UP001152797"/>
    </source>
</evidence>
<name>A0A9P1FQ30_9DINO</name>
<evidence type="ECO:0000313" key="1">
    <source>
        <dbReference type="EMBL" id="CAI3984228.1"/>
    </source>
</evidence>
<protein>
    <submittedName>
        <fullName evidence="1">Uncharacterized protein</fullName>
    </submittedName>
</protein>
<reference evidence="1" key="1">
    <citation type="submission" date="2022-10" db="EMBL/GenBank/DDBJ databases">
        <authorList>
            <person name="Chen Y."/>
            <person name="Dougan E. K."/>
            <person name="Chan C."/>
            <person name="Rhodes N."/>
            <person name="Thang M."/>
        </authorList>
    </citation>
    <scope>NUCLEOTIDE SEQUENCE</scope>
</reference>
<gene>
    <name evidence="1" type="ORF">C1SCF055_LOCUS11775</name>
</gene>
<dbReference type="EMBL" id="CAMXCT010000870">
    <property type="protein sequence ID" value="CAI3984228.1"/>
    <property type="molecule type" value="Genomic_DNA"/>
</dbReference>
<reference evidence="2 3" key="2">
    <citation type="submission" date="2024-05" db="EMBL/GenBank/DDBJ databases">
        <authorList>
            <person name="Chen Y."/>
            <person name="Shah S."/>
            <person name="Dougan E. K."/>
            <person name="Thang M."/>
            <person name="Chan C."/>
        </authorList>
    </citation>
    <scope>NUCLEOTIDE SEQUENCE [LARGE SCALE GENOMIC DNA]</scope>
</reference>
<dbReference type="Proteomes" id="UP001152797">
    <property type="component" value="Unassembled WGS sequence"/>
</dbReference>
<dbReference type="AlphaFoldDB" id="A0A9P1FQ30"/>
<dbReference type="EMBL" id="CAMXCT030000870">
    <property type="protein sequence ID" value="CAL4771540.1"/>
    <property type="molecule type" value="Genomic_DNA"/>
</dbReference>
<accession>A0A9P1FQ30</accession>
<dbReference type="OrthoDB" id="10379491at2759"/>
<evidence type="ECO:0000313" key="2">
    <source>
        <dbReference type="EMBL" id="CAL4771540.1"/>
    </source>
</evidence>
<keyword evidence="3" id="KW-1185">Reference proteome</keyword>
<proteinExistence type="predicted"/>
<comment type="caution">
    <text evidence="1">The sequence shown here is derived from an EMBL/GenBank/DDBJ whole genome shotgun (WGS) entry which is preliminary data.</text>
</comment>
<sequence>MCVGATVIPETTVLSQNGTLDLQAVDEILAQAIRSGQEASNRAMKRRVRQRLHKKLGTLLSKEDFEAAMERFKIMEEHGIDAVPKPYLNIRPMAPMCPAGFAVLVPMGNFQPIQPVPVVLNFPNKRPGSPGVASDTTGLEDLEDDLSELESITHDWERAISEDLPPVERTFIHFDTRVHLHRRRSRSV</sequence>